<proteinExistence type="predicted"/>
<name>A0ABW6HD69_9ACTN</name>
<feature type="domain" description="TadE-like" evidence="3">
    <location>
        <begin position="34"/>
        <end position="76"/>
    </location>
</feature>
<sequence length="142" mass="15025">MPYALGHRRERARDRGLGHRCHSDGARDRRRDRGQVAIEYLGFIPVLMLVAVAVIQIGLVAWAAQQAGTAARAGARAASLGMSAQQGCQEAVADSLSGRTRCSQASGGGTVTVVATVRIPSIIPLWDPIGDAHKTATMPLDR</sequence>
<evidence type="ECO:0000313" key="5">
    <source>
        <dbReference type="Proteomes" id="UP001599756"/>
    </source>
</evidence>
<accession>A0ABW6HD69</accession>
<dbReference type="EMBL" id="JBHYTS010000062">
    <property type="protein sequence ID" value="MFE1754584.1"/>
    <property type="molecule type" value="Genomic_DNA"/>
</dbReference>
<keyword evidence="5" id="KW-1185">Reference proteome</keyword>
<dbReference type="InterPro" id="IPR012495">
    <property type="entry name" value="TadE-like_dom"/>
</dbReference>
<organism evidence="4 5">
    <name type="scientific">Streptomyces anandii</name>
    <dbReference type="NCBI Taxonomy" id="285454"/>
    <lineage>
        <taxon>Bacteria</taxon>
        <taxon>Bacillati</taxon>
        <taxon>Actinomycetota</taxon>
        <taxon>Actinomycetes</taxon>
        <taxon>Kitasatosporales</taxon>
        <taxon>Streptomycetaceae</taxon>
        <taxon>Streptomyces</taxon>
    </lineage>
</organism>
<feature type="compositionally biased region" description="Basic and acidic residues" evidence="1">
    <location>
        <begin position="11"/>
        <end position="29"/>
    </location>
</feature>
<dbReference type="RefSeq" id="WP_381842857.1">
    <property type="nucleotide sequence ID" value="NZ_JBHYTS010000062.1"/>
</dbReference>
<keyword evidence="2" id="KW-1133">Transmembrane helix</keyword>
<evidence type="ECO:0000313" key="4">
    <source>
        <dbReference type="EMBL" id="MFE1754584.1"/>
    </source>
</evidence>
<evidence type="ECO:0000256" key="1">
    <source>
        <dbReference type="SAM" id="MobiDB-lite"/>
    </source>
</evidence>
<keyword evidence="2" id="KW-0472">Membrane</keyword>
<comment type="caution">
    <text evidence="4">The sequence shown here is derived from an EMBL/GenBank/DDBJ whole genome shotgun (WGS) entry which is preliminary data.</text>
</comment>
<feature type="transmembrane region" description="Helical" evidence="2">
    <location>
        <begin position="37"/>
        <end position="62"/>
    </location>
</feature>
<keyword evidence="2" id="KW-0812">Transmembrane</keyword>
<feature type="region of interest" description="Disordered" evidence="1">
    <location>
        <begin position="1"/>
        <end position="29"/>
    </location>
</feature>
<gene>
    <name evidence="4" type="ORF">ACFW88_29245</name>
</gene>
<reference evidence="4 5" key="1">
    <citation type="submission" date="2024-09" db="EMBL/GenBank/DDBJ databases">
        <title>The Natural Products Discovery Center: Release of the First 8490 Sequenced Strains for Exploring Actinobacteria Biosynthetic Diversity.</title>
        <authorList>
            <person name="Kalkreuter E."/>
            <person name="Kautsar S.A."/>
            <person name="Yang D."/>
            <person name="Bader C.D."/>
            <person name="Teijaro C.N."/>
            <person name="Fluegel L."/>
            <person name="Davis C.M."/>
            <person name="Simpson J.R."/>
            <person name="Lauterbach L."/>
            <person name="Steele A.D."/>
            <person name="Gui C."/>
            <person name="Meng S."/>
            <person name="Li G."/>
            <person name="Viehrig K."/>
            <person name="Ye F."/>
            <person name="Su P."/>
            <person name="Kiefer A.F."/>
            <person name="Nichols A."/>
            <person name="Cepeda A.J."/>
            <person name="Yan W."/>
            <person name="Fan B."/>
            <person name="Jiang Y."/>
            <person name="Adhikari A."/>
            <person name="Zheng C.-J."/>
            <person name="Schuster L."/>
            <person name="Cowan T.M."/>
            <person name="Smanski M.J."/>
            <person name="Chevrette M.G."/>
            <person name="De Carvalho L.P.S."/>
            <person name="Shen B."/>
        </authorList>
    </citation>
    <scope>NUCLEOTIDE SEQUENCE [LARGE SCALE GENOMIC DNA]</scope>
    <source>
        <strain evidence="4 5">NPDC059500</strain>
    </source>
</reference>
<evidence type="ECO:0000256" key="2">
    <source>
        <dbReference type="SAM" id="Phobius"/>
    </source>
</evidence>
<evidence type="ECO:0000259" key="3">
    <source>
        <dbReference type="Pfam" id="PF07811"/>
    </source>
</evidence>
<dbReference type="Proteomes" id="UP001599756">
    <property type="component" value="Unassembled WGS sequence"/>
</dbReference>
<dbReference type="Pfam" id="PF07811">
    <property type="entry name" value="TadE"/>
    <property type="match status" value="1"/>
</dbReference>
<protein>
    <submittedName>
        <fullName evidence="4">TadE/TadG family type IV pilus assembly protein</fullName>
    </submittedName>
</protein>
<feature type="compositionally biased region" description="Basic residues" evidence="1">
    <location>
        <begin position="1"/>
        <end position="10"/>
    </location>
</feature>